<organism evidence="2 3">
    <name type="scientific">Cupriavidus gilardii J11</name>
    <dbReference type="NCBI Taxonomy" id="936133"/>
    <lineage>
        <taxon>Bacteria</taxon>
        <taxon>Pseudomonadati</taxon>
        <taxon>Pseudomonadota</taxon>
        <taxon>Betaproteobacteria</taxon>
        <taxon>Burkholderiales</taxon>
        <taxon>Burkholderiaceae</taxon>
        <taxon>Cupriavidus</taxon>
    </lineage>
</organism>
<keyword evidence="3" id="KW-1185">Reference proteome</keyword>
<name>A0A562BSU0_9BURK</name>
<keyword evidence="1" id="KW-0812">Transmembrane</keyword>
<dbReference type="EMBL" id="VLJN01000007">
    <property type="protein sequence ID" value="TWG87870.1"/>
    <property type="molecule type" value="Genomic_DNA"/>
</dbReference>
<evidence type="ECO:0000256" key="1">
    <source>
        <dbReference type="SAM" id="Phobius"/>
    </source>
</evidence>
<protein>
    <submittedName>
        <fullName evidence="2">Uncharacterized protein</fullName>
    </submittedName>
</protein>
<proteinExistence type="predicted"/>
<keyword evidence="1" id="KW-1133">Transmembrane helix</keyword>
<evidence type="ECO:0000313" key="3">
    <source>
        <dbReference type="Proteomes" id="UP000318141"/>
    </source>
</evidence>
<gene>
    <name evidence="2" type="ORF">L602_001500000030</name>
</gene>
<dbReference type="AlphaFoldDB" id="A0A562BSU0"/>
<keyword evidence="1" id="KW-0472">Membrane</keyword>
<feature type="transmembrane region" description="Helical" evidence="1">
    <location>
        <begin position="14"/>
        <end position="35"/>
    </location>
</feature>
<accession>A0A562BSU0</accession>
<comment type="caution">
    <text evidence="2">The sequence shown here is derived from an EMBL/GenBank/DDBJ whole genome shotgun (WGS) entry which is preliminary data.</text>
</comment>
<dbReference type="Proteomes" id="UP000318141">
    <property type="component" value="Unassembled WGS sequence"/>
</dbReference>
<reference evidence="2 3" key="1">
    <citation type="submission" date="2019-07" db="EMBL/GenBank/DDBJ databases">
        <title>Genome sequencing of lignin-degrading bacterial isolates.</title>
        <authorList>
            <person name="Gladden J."/>
        </authorList>
    </citation>
    <scope>NUCLEOTIDE SEQUENCE [LARGE SCALE GENOMIC DNA]</scope>
    <source>
        <strain evidence="2 3">J11</strain>
    </source>
</reference>
<sequence>MFDYLSTADGIQRFVAMVLIGFCVLEGVLSLYAALKNRIRN</sequence>
<evidence type="ECO:0000313" key="2">
    <source>
        <dbReference type="EMBL" id="TWG87870.1"/>
    </source>
</evidence>